<sequence>MDFTDANMDHRNVSRCFFVECSMRGVRLTNADASDASFRELDMQDSDFSGTNFYYAALEFSNLENVKVNEKTKWFGDAVPQKGSFICWKVGANHRVIQLLVPADAGRAEFAKVLSITNSERTQDFTWETAMVDHDFVYEVGKTVYPDNGFSAYGWMDDSPGLHFFMDRDMAEAFGTGNY</sequence>
<accession>X8IQZ1</accession>
<dbReference type="Pfam" id="PF19062">
    <property type="entry name" value="DUF5758"/>
    <property type="match status" value="1"/>
</dbReference>
<gene>
    <name evidence="1" type="ORF">HMPREF0581_0461</name>
</gene>
<dbReference type="SUPFAM" id="SSF141571">
    <property type="entry name" value="Pentapeptide repeat-like"/>
    <property type="match status" value="1"/>
</dbReference>
<dbReference type="InterPro" id="IPR043919">
    <property type="entry name" value="DUF5758"/>
</dbReference>
<reference evidence="1 2" key="1">
    <citation type="submission" date="2014-01" db="EMBL/GenBank/DDBJ databases">
        <authorList>
            <person name="Durkin A.S."/>
            <person name="McCorrison J."/>
            <person name="Torralba M."/>
            <person name="Gillis M."/>
            <person name="Haft D.H."/>
            <person name="Methe B."/>
            <person name="Sutton G."/>
            <person name="Nelson K.E."/>
        </authorList>
    </citation>
    <scope>NUCLEOTIDE SEQUENCE [LARGE SCALE GENOMIC DNA]</scope>
    <source>
        <strain evidence="1 2">ATCC 33093</strain>
    </source>
</reference>
<dbReference type="Pfam" id="PF00805">
    <property type="entry name" value="Pentapeptide"/>
    <property type="match status" value="1"/>
</dbReference>
<name>X8IQZ1_9FIRM</name>
<protein>
    <submittedName>
        <fullName evidence="1">Pentapeptide repeat protein</fullName>
    </submittedName>
</protein>
<dbReference type="InterPro" id="IPR001646">
    <property type="entry name" value="5peptide_repeat"/>
</dbReference>
<comment type="caution">
    <text evidence="1">The sequence shown here is derived from an EMBL/GenBank/DDBJ whole genome shotgun (WGS) entry which is preliminary data.</text>
</comment>
<evidence type="ECO:0000313" key="1">
    <source>
        <dbReference type="EMBL" id="EUC52032.1"/>
    </source>
</evidence>
<dbReference type="AlphaFoldDB" id="X8IQZ1"/>
<dbReference type="Proteomes" id="UP000022645">
    <property type="component" value="Unassembled WGS sequence"/>
</dbReference>
<organism evidence="1 2">
    <name type="scientific">Mogibacterium timidum ATCC 33093</name>
    <dbReference type="NCBI Taxonomy" id="1401079"/>
    <lineage>
        <taxon>Bacteria</taxon>
        <taxon>Bacillati</taxon>
        <taxon>Bacillota</taxon>
        <taxon>Clostridia</taxon>
        <taxon>Peptostreptococcales</taxon>
        <taxon>Anaerovoracaceae</taxon>
        <taxon>Mogibacterium</taxon>
    </lineage>
</organism>
<evidence type="ECO:0000313" key="2">
    <source>
        <dbReference type="Proteomes" id="UP000022645"/>
    </source>
</evidence>
<dbReference type="Gene3D" id="2.160.20.80">
    <property type="entry name" value="E3 ubiquitin-protein ligase SopA"/>
    <property type="match status" value="1"/>
</dbReference>
<dbReference type="EMBL" id="JALU01000021">
    <property type="protein sequence ID" value="EUC52032.1"/>
    <property type="molecule type" value="Genomic_DNA"/>
</dbReference>
<proteinExistence type="predicted"/>
<dbReference type="RefSeq" id="WP_276324512.1">
    <property type="nucleotide sequence ID" value="NZ_JALU01000021.1"/>
</dbReference>